<name>A0ABT7FJT8_9RHOB</name>
<gene>
    <name evidence="2" type="ORF">QO034_20075</name>
</gene>
<feature type="compositionally biased region" description="Acidic residues" evidence="1">
    <location>
        <begin position="163"/>
        <end position="176"/>
    </location>
</feature>
<reference evidence="2 3" key="1">
    <citation type="submission" date="2023-05" db="EMBL/GenBank/DDBJ databases">
        <title>Sedimentitalea sp. nov. JM2-8.</title>
        <authorList>
            <person name="Huang J."/>
        </authorList>
    </citation>
    <scope>NUCLEOTIDE SEQUENCE [LARGE SCALE GENOMIC DNA]</scope>
    <source>
        <strain evidence="2 3">JM2-8</strain>
    </source>
</reference>
<sequence>MADSIAYQLAETGPVVVINDSEQVSTRASLQARAPDVPAADLAEALMVLEDGSYRLILDQKRFEDDYRKRLASEDPDQPWQQNVFRLRDFGTPDFDTIASPAREGDALTFHVADTVTGLPYLVTVTLGTETDPDYEPLPLTPVSDTAPPVPPEMSRAALGPVGDEDPAMDTDDGEE</sequence>
<dbReference type="EMBL" id="JASNJE010000036">
    <property type="protein sequence ID" value="MDK3075381.1"/>
    <property type="molecule type" value="Genomic_DNA"/>
</dbReference>
<accession>A0ABT7FJT8</accession>
<comment type="caution">
    <text evidence="2">The sequence shown here is derived from an EMBL/GenBank/DDBJ whole genome shotgun (WGS) entry which is preliminary data.</text>
</comment>
<dbReference type="RefSeq" id="WP_284487308.1">
    <property type="nucleotide sequence ID" value="NZ_JASNJE010000036.1"/>
</dbReference>
<keyword evidence="3" id="KW-1185">Reference proteome</keyword>
<proteinExistence type="predicted"/>
<protein>
    <submittedName>
        <fullName evidence="2">Uncharacterized protein</fullName>
    </submittedName>
</protein>
<feature type="region of interest" description="Disordered" evidence="1">
    <location>
        <begin position="132"/>
        <end position="176"/>
    </location>
</feature>
<organism evidence="2 3">
    <name type="scientific">Sedimentitalea xiamensis</name>
    <dbReference type="NCBI Taxonomy" id="3050037"/>
    <lineage>
        <taxon>Bacteria</taxon>
        <taxon>Pseudomonadati</taxon>
        <taxon>Pseudomonadota</taxon>
        <taxon>Alphaproteobacteria</taxon>
        <taxon>Rhodobacterales</taxon>
        <taxon>Paracoccaceae</taxon>
        <taxon>Sedimentitalea</taxon>
    </lineage>
</organism>
<dbReference type="Proteomes" id="UP001227126">
    <property type="component" value="Unassembled WGS sequence"/>
</dbReference>
<evidence type="ECO:0000313" key="3">
    <source>
        <dbReference type="Proteomes" id="UP001227126"/>
    </source>
</evidence>
<evidence type="ECO:0000256" key="1">
    <source>
        <dbReference type="SAM" id="MobiDB-lite"/>
    </source>
</evidence>
<evidence type="ECO:0000313" key="2">
    <source>
        <dbReference type="EMBL" id="MDK3075381.1"/>
    </source>
</evidence>